<accession>A0A9N9IR59</accession>
<dbReference type="AlphaFoldDB" id="A0A9N9IR59"/>
<dbReference type="EMBL" id="CAJVPY010014719">
    <property type="protein sequence ID" value="CAG8747950.1"/>
    <property type="molecule type" value="Genomic_DNA"/>
</dbReference>
<protein>
    <submittedName>
        <fullName evidence="1">16534_t:CDS:1</fullName>
    </submittedName>
</protein>
<reference evidence="1" key="1">
    <citation type="submission" date="2021-06" db="EMBL/GenBank/DDBJ databases">
        <authorList>
            <person name="Kallberg Y."/>
            <person name="Tangrot J."/>
            <person name="Rosling A."/>
        </authorList>
    </citation>
    <scope>NUCLEOTIDE SEQUENCE</scope>
    <source>
        <strain evidence="1">MA453B</strain>
    </source>
</reference>
<name>A0A9N9IR59_9GLOM</name>
<keyword evidence="2" id="KW-1185">Reference proteome</keyword>
<sequence>RKKVKDFSGTGGLRNLLLPKPTIIIDSQNACDLDRDLTLQELFYWPEGLYQNVDGLWDACKKADYKFLFNNIKKWLDGQAMYQIFRFLPKNIPYASYSKITNPNSVHQCDLIEISYDEDVDTGLLDNGPIFYYVLLVIDCATRYKDFIFLISKSSEEVVEAFKSIYNNPDNPLNWAQLLIKARFRHTSLAMVDHYAELFELRVFKNEYAIEFLLSTGERCKECEQFARRIVNNMNDTPTQLIGMSPNNTTKLEQEEPMLPSRWILRDNRIITPSFPNHDKFVHLDLFALAGEKKARFDNADYHYIRRPSLAPHYTHLDVILLRI</sequence>
<proteinExistence type="predicted"/>
<dbReference type="OrthoDB" id="2321786at2759"/>
<gene>
    <name evidence="1" type="ORF">DERYTH_LOCUS16613</name>
</gene>
<comment type="caution">
    <text evidence="1">The sequence shown here is derived from an EMBL/GenBank/DDBJ whole genome shotgun (WGS) entry which is preliminary data.</text>
</comment>
<feature type="non-terminal residue" evidence="1">
    <location>
        <position position="1"/>
    </location>
</feature>
<dbReference type="Proteomes" id="UP000789405">
    <property type="component" value="Unassembled WGS sequence"/>
</dbReference>
<organism evidence="1 2">
    <name type="scientific">Dentiscutata erythropus</name>
    <dbReference type="NCBI Taxonomy" id="1348616"/>
    <lineage>
        <taxon>Eukaryota</taxon>
        <taxon>Fungi</taxon>
        <taxon>Fungi incertae sedis</taxon>
        <taxon>Mucoromycota</taxon>
        <taxon>Glomeromycotina</taxon>
        <taxon>Glomeromycetes</taxon>
        <taxon>Diversisporales</taxon>
        <taxon>Gigasporaceae</taxon>
        <taxon>Dentiscutata</taxon>
    </lineage>
</organism>
<evidence type="ECO:0000313" key="1">
    <source>
        <dbReference type="EMBL" id="CAG8747950.1"/>
    </source>
</evidence>
<evidence type="ECO:0000313" key="2">
    <source>
        <dbReference type="Proteomes" id="UP000789405"/>
    </source>
</evidence>